<feature type="compositionally biased region" description="Polar residues" evidence="1">
    <location>
        <begin position="94"/>
        <end position="108"/>
    </location>
</feature>
<evidence type="ECO:0000256" key="2">
    <source>
        <dbReference type="SAM" id="SignalP"/>
    </source>
</evidence>
<comment type="caution">
    <text evidence="3">The sequence shown here is derived from an EMBL/GenBank/DDBJ whole genome shotgun (WGS) entry which is preliminary data.</text>
</comment>
<feature type="chain" id="PRO_5014180558" description="WG repeat protein" evidence="2">
    <location>
        <begin position="24"/>
        <end position="316"/>
    </location>
</feature>
<proteinExistence type="predicted"/>
<feature type="compositionally biased region" description="Polar residues" evidence="1">
    <location>
        <begin position="75"/>
        <end position="84"/>
    </location>
</feature>
<dbReference type="AlphaFoldDB" id="A0A2H9VS68"/>
<evidence type="ECO:0000256" key="1">
    <source>
        <dbReference type="SAM" id="MobiDB-lite"/>
    </source>
</evidence>
<feature type="region of interest" description="Disordered" evidence="1">
    <location>
        <begin position="30"/>
        <end position="108"/>
    </location>
</feature>
<dbReference type="Proteomes" id="UP000242687">
    <property type="component" value="Unassembled WGS sequence"/>
</dbReference>
<dbReference type="EMBL" id="PGFJ01000001">
    <property type="protein sequence ID" value="PJJ83660.1"/>
    <property type="molecule type" value="Genomic_DNA"/>
</dbReference>
<gene>
    <name evidence="3" type="ORF">CLV57_0648</name>
</gene>
<protein>
    <recommendedName>
        <fullName evidence="5">WG repeat protein</fullName>
    </recommendedName>
</protein>
<dbReference type="RefSeq" id="WP_100339905.1">
    <property type="nucleotide sequence ID" value="NZ_PGFJ01000001.1"/>
</dbReference>
<feature type="signal peptide" evidence="2">
    <location>
        <begin position="1"/>
        <end position="23"/>
    </location>
</feature>
<evidence type="ECO:0000313" key="4">
    <source>
        <dbReference type="Proteomes" id="UP000242687"/>
    </source>
</evidence>
<evidence type="ECO:0000313" key="3">
    <source>
        <dbReference type="EMBL" id="PJJ83660.1"/>
    </source>
</evidence>
<name>A0A2H9VS68_9SPHI</name>
<organism evidence="3 4">
    <name type="scientific">Mucilaginibacter auburnensis</name>
    <dbReference type="NCBI Taxonomy" id="1457233"/>
    <lineage>
        <taxon>Bacteria</taxon>
        <taxon>Pseudomonadati</taxon>
        <taxon>Bacteroidota</taxon>
        <taxon>Sphingobacteriia</taxon>
        <taxon>Sphingobacteriales</taxon>
        <taxon>Sphingobacteriaceae</taxon>
        <taxon>Mucilaginibacter</taxon>
    </lineage>
</organism>
<dbReference type="OrthoDB" id="660033at2"/>
<reference evidence="3 4" key="1">
    <citation type="submission" date="2017-11" db="EMBL/GenBank/DDBJ databases">
        <title>Genomic Encyclopedia of Archaeal and Bacterial Type Strains, Phase II (KMG-II): From Individual Species to Whole Genera.</title>
        <authorList>
            <person name="Goeker M."/>
        </authorList>
    </citation>
    <scope>NUCLEOTIDE SEQUENCE [LARGE SCALE GENOMIC DNA]</scope>
    <source>
        <strain evidence="3 4">DSM 28175</strain>
    </source>
</reference>
<dbReference type="InterPro" id="IPR045398">
    <property type="entry name" value="DUF6515"/>
</dbReference>
<keyword evidence="2" id="KW-0732">Signal</keyword>
<keyword evidence="4" id="KW-1185">Reference proteome</keyword>
<evidence type="ECO:0008006" key="5">
    <source>
        <dbReference type="Google" id="ProtNLM"/>
    </source>
</evidence>
<sequence>MKTGYITLAGTALLLCASLAVDAQRRGLGAGGGMSMPRPQPSVAQPRSYNPPRGADVPQGFGQARRGNDGAAGLQPNTYPQGSYPNAPRRGTDINVSGINRPSTRQPAGSNRVYRVWEGLPYGRNYISVRPQGLYYYYSNGFYASYYAPRIGLVVDALPYGYYPFYYGPTQYFYGGGMYYQQTGSSYTVVEPPIGAEVKQLPEDAKSIVINDVQYYELNGVYYQPITKDDGTQTYQIAGKDGQLNTDDVNVQDAPPIQVGDLVDNLPEDYKKVNLNGQLYYVTPSGYYLQDAVDENGKKVYKIISVPAPDADDDKR</sequence>
<dbReference type="Pfam" id="PF20125">
    <property type="entry name" value="DUF6515"/>
    <property type="match status" value="1"/>
</dbReference>
<accession>A0A2H9VS68</accession>